<gene>
    <name evidence="4" type="ORF">B0T17DRAFT_619518</name>
</gene>
<organism evidence="4 5">
    <name type="scientific">Bombardia bombarda</name>
    <dbReference type="NCBI Taxonomy" id="252184"/>
    <lineage>
        <taxon>Eukaryota</taxon>
        <taxon>Fungi</taxon>
        <taxon>Dikarya</taxon>
        <taxon>Ascomycota</taxon>
        <taxon>Pezizomycotina</taxon>
        <taxon>Sordariomycetes</taxon>
        <taxon>Sordariomycetidae</taxon>
        <taxon>Sordariales</taxon>
        <taxon>Lasiosphaeriaceae</taxon>
        <taxon>Bombardia</taxon>
    </lineage>
</organism>
<dbReference type="PRINTS" id="PR00977">
    <property type="entry name" value="SCYTLDPTASE"/>
</dbReference>
<dbReference type="CDD" id="cd13426">
    <property type="entry name" value="Peptidase_G1"/>
    <property type="match status" value="1"/>
</dbReference>
<dbReference type="Pfam" id="PF01828">
    <property type="entry name" value="Peptidase_A4"/>
    <property type="match status" value="2"/>
</dbReference>
<evidence type="ECO:0000256" key="2">
    <source>
        <dbReference type="SAM" id="MobiDB-lite"/>
    </source>
</evidence>
<feature type="compositionally biased region" description="Low complexity" evidence="2">
    <location>
        <begin position="45"/>
        <end position="56"/>
    </location>
</feature>
<feature type="region of interest" description="Disordered" evidence="2">
    <location>
        <begin position="174"/>
        <end position="211"/>
    </location>
</feature>
<feature type="signal peptide" evidence="3">
    <location>
        <begin position="1"/>
        <end position="18"/>
    </location>
</feature>
<dbReference type="Gene3D" id="2.60.120.700">
    <property type="entry name" value="Peptidase G1"/>
    <property type="match status" value="1"/>
</dbReference>
<keyword evidence="5" id="KW-1185">Reference proteome</keyword>
<dbReference type="InterPro" id="IPR000250">
    <property type="entry name" value="Peptidase_G1"/>
</dbReference>
<reference evidence="4" key="1">
    <citation type="submission" date="2023-06" db="EMBL/GenBank/DDBJ databases">
        <title>Genome-scale phylogeny and comparative genomics of the fungal order Sordariales.</title>
        <authorList>
            <consortium name="Lawrence Berkeley National Laboratory"/>
            <person name="Hensen N."/>
            <person name="Bonometti L."/>
            <person name="Westerberg I."/>
            <person name="Brannstrom I.O."/>
            <person name="Guillou S."/>
            <person name="Cros-Aarteil S."/>
            <person name="Calhoun S."/>
            <person name="Haridas S."/>
            <person name="Kuo A."/>
            <person name="Mondo S."/>
            <person name="Pangilinan J."/>
            <person name="Riley R."/>
            <person name="LaButti K."/>
            <person name="Andreopoulos B."/>
            <person name="Lipzen A."/>
            <person name="Chen C."/>
            <person name="Yanf M."/>
            <person name="Daum C."/>
            <person name="Ng V."/>
            <person name="Clum A."/>
            <person name="Steindorff A."/>
            <person name="Ohm R."/>
            <person name="Martin F."/>
            <person name="Silar P."/>
            <person name="Natvig D."/>
            <person name="Lalanne C."/>
            <person name="Gautier V."/>
            <person name="Ament-velasquez S.L."/>
            <person name="Kruys A."/>
            <person name="Hutchinson M.I."/>
            <person name="Powell A.J."/>
            <person name="Barry K."/>
            <person name="Miller A.N."/>
            <person name="Grigoriev I.V."/>
            <person name="Debuchy R."/>
            <person name="Gladieux P."/>
            <person name="Thoren M.H."/>
            <person name="Johannesson H."/>
        </authorList>
    </citation>
    <scope>NUCLEOTIDE SEQUENCE</scope>
    <source>
        <strain evidence="4">SMH3391-2</strain>
    </source>
</reference>
<dbReference type="InterPro" id="IPR013320">
    <property type="entry name" value="ConA-like_dom_sf"/>
</dbReference>
<keyword evidence="3" id="KW-0732">Signal</keyword>
<dbReference type="PANTHER" id="PTHR37536">
    <property type="entry name" value="PUTATIVE (AFU_ORTHOLOGUE AFUA_3G02970)-RELATED"/>
    <property type="match status" value="1"/>
</dbReference>
<dbReference type="Proteomes" id="UP001174934">
    <property type="component" value="Unassembled WGS sequence"/>
</dbReference>
<dbReference type="SUPFAM" id="SSF49899">
    <property type="entry name" value="Concanavalin A-like lectins/glucanases"/>
    <property type="match status" value="1"/>
</dbReference>
<dbReference type="GO" id="GO:0070007">
    <property type="term" value="F:glutamic-type endopeptidase activity"/>
    <property type="evidence" value="ECO:0007669"/>
    <property type="project" value="InterPro"/>
</dbReference>
<name>A0AA39WIB0_9PEZI</name>
<evidence type="ECO:0000313" key="5">
    <source>
        <dbReference type="Proteomes" id="UP001174934"/>
    </source>
</evidence>
<evidence type="ECO:0000256" key="3">
    <source>
        <dbReference type="SAM" id="SignalP"/>
    </source>
</evidence>
<proteinExistence type="predicted"/>
<feature type="active site" description="Proton acceptor" evidence="1">
    <location>
        <position position="246"/>
    </location>
</feature>
<feature type="compositionally biased region" description="Low complexity" evidence="2">
    <location>
        <begin position="177"/>
        <end position="187"/>
    </location>
</feature>
<dbReference type="EMBL" id="JAULSR010000006">
    <property type="protein sequence ID" value="KAK0615925.1"/>
    <property type="molecule type" value="Genomic_DNA"/>
</dbReference>
<dbReference type="PANTHER" id="PTHR37536:SF1">
    <property type="entry name" value="ASPERGILLOPEPSIN, PUTAITVE (AFU_ORTHOLOGUE AFUA_7G01200)"/>
    <property type="match status" value="1"/>
</dbReference>
<dbReference type="InterPro" id="IPR038656">
    <property type="entry name" value="Peptidase_G1_sf"/>
</dbReference>
<feature type="region of interest" description="Disordered" evidence="2">
    <location>
        <begin position="22"/>
        <end position="56"/>
    </location>
</feature>
<protein>
    <submittedName>
        <fullName evidence="4">Concanavalin A-like lectin/glucanase domain-containing protein</fullName>
    </submittedName>
</protein>
<dbReference type="GO" id="GO:0006508">
    <property type="term" value="P:proteolysis"/>
    <property type="evidence" value="ECO:0007669"/>
    <property type="project" value="InterPro"/>
</dbReference>
<feature type="chain" id="PRO_5041336266" evidence="3">
    <location>
        <begin position="19"/>
        <end position="311"/>
    </location>
</feature>
<evidence type="ECO:0000256" key="1">
    <source>
        <dbReference type="PIRSR" id="PIRSR600250-50"/>
    </source>
</evidence>
<comment type="caution">
    <text evidence="4">The sequence shown here is derived from an EMBL/GenBank/DDBJ whole genome shotgun (WGS) entry which is preliminary data.</text>
</comment>
<dbReference type="AlphaFoldDB" id="A0AA39WIB0"/>
<evidence type="ECO:0000313" key="4">
    <source>
        <dbReference type="EMBL" id="KAK0615925.1"/>
    </source>
</evidence>
<sequence length="311" mass="31416">MKPATALAPLLLSTTTSAVSASASGGVHHRSSTAQTRLSHHRAASPPTRVSSLSSSSYQASIDSTQGGAYFLSPADTTNNNNNNITIVSGSFIVPAANVPTAGPTANNPVLFYAASFWIGIDGAWLRAGIDISYDGAIGGPGHPFAWYQWHPAEAVGFANFTVAPGDRVHITAIAGSPSSSSSSSSSLTARSEGDDDVPAQQQQPGGLMIQNFGPPAAGNTAPLQTAMEVLSGPPLCQRAAGWIIEDFPVDASNHPELPAALVDFGAVSFADMDVTMASKGSQTGVAGVAGDDVSAAATVVDVQLAAQGGG</sequence>
<accession>A0AA39WIB0</accession>